<dbReference type="Proteomes" id="UP000292345">
    <property type="component" value="Unassembled WGS sequence"/>
</dbReference>
<evidence type="ECO:0000313" key="1">
    <source>
        <dbReference type="EMBL" id="KJZ07496.1"/>
    </source>
</evidence>
<dbReference type="Proteomes" id="UP000033452">
    <property type="component" value="Unassembled WGS sequence"/>
</dbReference>
<dbReference type="AlphaFoldDB" id="A0A0F4QIQ2"/>
<reference evidence="6" key="4">
    <citation type="submission" date="2019-06" db="EMBL/GenBank/DDBJ databases">
        <title>Co-occurence of chitin degradation, pigmentation and bioactivity in marine Pseudoalteromonas.</title>
        <authorList>
            <person name="Sonnenschein E.C."/>
            <person name="Bech P.K."/>
        </authorList>
    </citation>
    <scope>NUCLEOTIDE SEQUENCE [LARGE SCALE GENOMIC DNA]</scope>
    <source>
        <strain evidence="6">S2599</strain>
    </source>
</reference>
<dbReference type="InterPro" id="IPR058059">
    <property type="entry name" value="PA3496-like"/>
</dbReference>
<evidence type="ECO:0000313" key="6">
    <source>
        <dbReference type="Proteomes" id="UP000306719"/>
    </source>
</evidence>
<dbReference type="Proteomes" id="UP000306719">
    <property type="component" value="Unassembled WGS sequence"/>
</dbReference>
<reference evidence="3" key="5">
    <citation type="submission" date="2019-09" db="EMBL/GenBank/DDBJ databases">
        <title>Co-occurence of chitin degradation, pigmentation and bioactivity in marine Pseudoalteromonas.</title>
        <authorList>
            <person name="Sonnenschein E.C."/>
            <person name="Bech P.K."/>
        </authorList>
    </citation>
    <scope>NUCLEOTIDE SEQUENCE</scope>
    <source>
        <strain evidence="3">S2599</strain>
    </source>
</reference>
<dbReference type="PATRIC" id="fig|43658.5.peg.3280"/>
<dbReference type="EMBL" id="PPUZ01000151">
    <property type="protein sequence ID" value="RZM69939.1"/>
    <property type="molecule type" value="Genomic_DNA"/>
</dbReference>
<dbReference type="NCBIfam" id="NF046101">
    <property type="entry name" value="PA3496_fam"/>
    <property type="match status" value="1"/>
</dbReference>
<accession>A0A0F4QIQ2</accession>
<evidence type="ECO:0000313" key="3">
    <source>
        <dbReference type="EMBL" id="TMP32575.1"/>
    </source>
</evidence>
<protein>
    <submittedName>
        <fullName evidence="1">Uncharacterized protein</fullName>
    </submittedName>
</protein>
<organism evidence="1 4">
    <name type="scientific">Pseudoalteromonas rubra</name>
    <dbReference type="NCBI Taxonomy" id="43658"/>
    <lineage>
        <taxon>Bacteria</taxon>
        <taxon>Pseudomonadati</taxon>
        <taxon>Pseudomonadota</taxon>
        <taxon>Gammaproteobacteria</taxon>
        <taxon>Alteromonadales</taxon>
        <taxon>Pseudoalteromonadaceae</taxon>
        <taxon>Pseudoalteromonas</taxon>
    </lineage>
</organism>
<evidence type="ECO:0000313" key="2">
    <source>
        <dbReference type="EMBL" id="RZM69939.1"/>
    </source>
</evidence>
<gene>
    <name evidence="2" type="ORF">C3B51_23215</name>
    <name evidence="3" type="ORF">CWB98_21500</name>
    <name evidence="1" type="ORF">TW77_15510</name>
</gene>
<sequence>MGKTFSYDPLDDDYEDDFGSLDKELQAQQKKRVKRRLDDYLEQKRLKRNLGEDDLDFLDD</sequence>
<reference evidence="2 5" key="2">
    <citation type="submission" date="2018-01" db="EMBL/GenBank/DDBJ databases">
        <title>Co-occurrence of chitin degradation, pigmentation and bioactivity in marine Pseudoalteromonas.</title>
        <authorList>
            <person name="Paulsen S."/>
            <person name="Gram L."/>
            <person name="Machado H."/>
        </authorList>
    </citation>
    <scope>NUCLEOTIDE SEQUENCE [LARGE SCALE GENOMIC DNA]</scope>
    <source>
        <strain evidence="2 5">S1946</strain>
    </source>
</reference>
<dbReference type="OrthoDB" id="6312675at2"/>
<dbReference type="RefSeq" id="WP_046005890.1">
    <property type="nucleotide sequence ID" value="NZ_JXYA01000037.1"/>
</dbReference>
<reference evidence="1 4" key="1">
    <citation type="journal article" date="2015" name="BMC Genomics">
        <title>Genome mining reveals unlocked bioactive potential of marine Gram-negative bacteria.</title>
        <authorList>
            <person name="Machado H."/>
            <person name="Sonnenschein E.C."/>
            <person name="Melchiorsen J."/>
            <person name="Gram L."/>
        </authorList>
    </citation>
    <scope>NUCLEOTIDE SEQUENCE [LARGE SCALE GENOMIC DNA]</scope>
    <source>
        <strain evidence="1 4">S2471</strain>
    </source>
</reference>
<keyword evidence="4" id="KW-1185">Reference proteome</keyword>
<dbReference type="EMBL" id="PNCJ01000046">
    <property type="protein sequence ID" value="TMP32575.1"/>
    <property type="molecule type" value="Genomic_DNA"/>
</dbReference>
<evidence type="ECO:0000313" key="5">
    <source>
        <dbReference type="Proteomes" id="UP000292345"/>
    </source>
</evidence>
<evidence type="ECO:0000313" key="4">
    <source>
        <dbReference type="Proteomes" id="UP000033452"/>
    </source>
</evidence>
<dbReference type="EMBL" id="JXYA01000037">
    <property type="protein sequence ID" value="KJZ07496.1"/>
    <property type="molecule type" value="Genomic_DNA"/>
</dbReference>
<name>A0A0F4QIQ2_9GAMM</name>
<reference evidence="3 6" key="3">
    <citation type="submission" date="2018-01" db="EMBL/GenBank/DDBJ databases">
        <authorList>
            <person name="Paulsen S."/>
            <person name="Gram L.K."/>
        </authorList>
    </citation>
    <scope>NUCLEOTIDE SEQUENCE [LARGE SCALE GENOMIC DNA]</scope>
    <source>
        <strain evidence="3 6">S2599</strain>
    </source>
</reference>
<proteinExistence type="predicted"/>
<comment type="caution">
    <text evidence="1">The sequence shown here is derived from an EMBL/GenBank/DDBJ whole genome shotgun (WGS) entry which is preliminary data.</text>
</comment>